<keyword evidence="3 13" id="KW-0227">DNA damage</keyword>
<keyword evidence="6 13" id="KW-0269">Exonuclease</keyword>
<dbReference type="SUPFAM" id="SSF52980">
    <property type="entry name" value="Restriction endonuclease-like"/>
    <property type="match status" value="1"/>
</dbReference>
<comment type="function">
    <text evidence="13">The heterodimer acts as both an ATP-dependent DNA helicase and an ATP-dependent, dual-direction single-stranded exonuclease. Recognizes the chi site generating a DNA molecule suitable for the initiation of homologous recombination. The AddA nuclease domain is required for chi fragment generation; this subunit has the helicase and 3' -&gt; 5' nuclease activities.</text>
</comment>
<feature type="binding site" evidence="14">
    <location>
        <begin position="25"/>
        <end position="32"/>
    </location>
    <ligand>
        <name>ATP</name>
        <dbReference type="ChEBI" id="CHEBI:30616"/>
    </ligand>
</feature>
<keyword evidence="19" id="KW-1185">Reference proteome</keyword>
<dbReference type="Proteomes" id="UP000184526">
    <property type="component" value="Unassembled WGS sequence"/>
</dbReference>
<protein>
    <recommendedName>
        <fullName evidence="13">ATP-dependent helicase/nuclease subunit A</fullName>
        <ecNumber evidence="13">3.1.-.-</ecNumber>
        <ecNumber evidence="13">5.6.2.4</ecNumber>
    </recommendedName>
    <alternativeName>
        <fullName evidence="13">ATP-dependent helicase/nuclease AddA</fullName>
    </alternativeName>
    <alternativeName>
        <fullName evidence="13">DNA 3'-5' helicase AddA</fullName>
    </alternativeName>
</protein>
<evidence type="ECO:0000256" key="8">
    <source>
        <dbReference type="ARBA" id="ARBA00023125"/>
    </source>
</evidence>
<dbReference type="InterPro" id="IPR014152">
    <property type="entry name" value="AddA"/>
</dbReference>
<evidence type="ECO:0000313" key="18">
    <source>
        <dbReference type="EMBL" id="SHH92009.1"/>
    </source>
</evidence>
<evidence type="ECO:0000256" key="6">
    <source>
        <dbReference type="ARBA" id="ARBA00022839"/>
    </source>
</evidence>
<dbReference type="HAMAP" id="MF_01451">
    <property type="entry name" value="AddA"/>
    <property type="match status" value="1"/>
</dbReference>
<evidence type="ECO:0000256" key="11">
    <source>
        <dbReference type="ARBA" id="ARBA00034617"/>
    </source>
</evidence>
<dbReference type="InterPro" id="IPR014017">
    <property type="entry name" value="DNA_helicase_UvrD-like_C"/>
</dbReference>
<comment type="subunit">
    <text evidence="13">Heterodimer of AddA and AddB/RexB.</text>
</comment>
<keyword evidence="10 13" id="KW-0413">Isomerase</keyword>
<dbReference type="GO" id="GO:0043138">
    <property type="term" value="F:3'-5' DNA helicase activity"/>
    <property type="evidence" value="ECO:0007669"/>
    <property type="project" value="UniProtKB-UniRule"/>
</dbReference>
<evidence type="ECO:0000256" key="3">
    <source>
        <dbReference type="ARBA" id="ARBA00022763"/>
    </source>
</evidence>
<dbReference type="GO" id="GO:0008408">
    <property type="term" value="F:3'-5' exonuclease activity"/>
    <property type="evidence" value="ECO:0007669"/>
    <property type="project" value="UniProtKB-UniRule"/>
</dbReference>
<evidence type="ECO:0000256" key="15">
    <source>
        <dbReference type="SAM" id="Coils"/>
    </source>
</evidence>
<comment type="catalytic activity">
    <reaction evidence="11 13">
        <text>Couples ATP hydrolysis with the unwinding of duplex DNA by translocating in the 3'-5' direction.</text>
        <dbReference type="EC" id="5.6.2.4"/>
    </reaction>
</comment>
<proteinExistence type="inferred from homology"/>
<keyword evidence="2 13" id="KW-0547">Nucleotide-binding</keyword>
<dbReference type="FunFam" id="3.40.50.300:FF:001236">
    <property type="entry name" value="ATP-dependent helicase/nuclease subunit A"/>
    <property type="match status" value="1"/>
</dbReference>
<dbReference type="InterPro" id="IPR011335">
    <property type="entry name" value="Restrct_endonuc-II-like"/>
</dbReference>
<keyword evidence="9 13" id="KW-0234">DNA repair</keyword>
<dbReference type="NCBIfam" id="TIGR02785">
    <property type="entry name" value="addA_Gpos"/>
    <property type="match status" value="1"/>
</dbReference>
<dbReference type="Pfam" id="PF12705">
    <property type="entry name" value="PDDEXK_1"/>
    <property type="match status" value="1"/>
</dbReference>
<keyword evidence="8 13" id="KW-0238">DNA-binding</keyword>
<comment type="catalytic activity">
    <reaction evidence="12 13">
        <text>ATP + H2O = ADP + phosphate + H(+)</text>
        <dbReference type="Rhea" id="RHEA:13065"/>
        <dbReference type="ChEBI" id="CHEBI:15377"/>
        <dbReference type="ChEBI" id="CHEBI:15378"/>
        <dbReference type="ChEBI" id="CHEBI:30616"/>
        <dbReference type="ChEBI" id="CHEBI:43474"/>
        <dbReference type="ChEBI" id="CHEBI:456216"/>
        <dbReference type="EC" id="5.6.2.4"/>
    </reaction>
</comment>
<gene>
    <name evidence="13" type="primary">addA</name>
    <name evidence="18" type="ORF">SAMN02745196_01927</name>
</gene>
<reference evidence="18 19" key="1">
    <citation type="submission" date="2016-11" db="EMBL/GenBank/DDBJ databases">
        <authorList>
            <person name="Jaros S."/>
            <person name="Januszkiewicz K."/>
            <person name="Wedrychowicz H."/>
        </authorList>
    </citation>
    <scope>NUCLEOTIDE SEQUENCE [LARGE SCALE GENOMIC DNA]</scope>
    <source>
        <strain evidence="18 19">DSM 3089</strain>
    </source>
</reference>
<dbReference type="PROSITE" id="PS51217">
    <property type="entry name" value="UVRD_HELICASE_CTER"/>
    <property type="match status" value="1"/>
</dbReference>
<dbReference type="EC" id="3.1.-.-" evidence="13"/>
<dbReference type="PANTHER" id="PTHR11070">
    <property type="entry name" value="UVRD / RECB / PCRA DNA HELICASE FAMILY MEMBER"/>
    <property type="match status" value="1"/>
</dbReference>
<evidence type="ECO:0000256" key="10">
    <source>
        <dbReference type="ARBA" id="ARBA00023235"/>
    </source>
</evidence>
<accession>A0A1M5WWM7</accession>
<dbReference type="RefSeq" id="WP_072831805.1">
    <property type="nucleotide sequence ID" value="NZ_FQXP01000006.1"/>
</dbReference>
<evidence type="ECO:0000259" key="17">
    <source>
        <dbReference type="PROSITE" id="PS51217"/>
    </source>
</evidence>
<dbReference type="InterPro" id="IPR000212">
    <property type="entry name" value="DNA_helicase_UvrD/REP"/>
</dbReference>
<organism evidence="18 19">
    <name type="scientific">Clostridium collagenovorans DSM 3089</name>
    <dbReference type="NCBI Taxonomy" id="1121306"/>
    <lineage>
        <taxon>Bacteria</taxon>
        <taxon>Bacillati</taxon>
        <taxon>Bacillota</taxon>
        <taxon>Clostridia</taxon>
        <taxon>Eubacteriales</taxon>
        <taxon>Clostridiaceae</taxon>
        <taxon>Clostridium</taxon>
    </lineage>
</organism>
<dbReference type="InterPro" id="IPR027417">
    <property type="entry name" value="P-loop_NTPase"/>
</dbReference>
<dbReference type="Pfam" id="PF00580">
    <property type="entry name" value="UvrD-helicase"/>
    <property type="match status" value="1"/>
</dbReference>
<keyword evidence="7 13" id="KW-0067">ATP-binding</keyword>
<evidence type="ECO:0000256" key="14">
    <source>
        <dbReference type="PROSITE-ProRule" id="PRU00560"/>
    </source>
</evidence>
<dbReference type="InterPro" id="IPR011604">
    <property type="entry name" value="PDDEXK-like_dom_sf"/>
</dbReference>
<comment type="cofactor">
    <cofactor evidence="13">
        <name>Mg(2+)</name>
        <dbReference type="ChEBI" id="CHEBI:18420"/>
    </cofactor>
</comment>
<dbReference type="EC" id="5.6.2.4" evidence="13"/>
<evidence type="ECO:0000256" key="12">
    <source>
        <dbReference type="ARBA" id="ARBA00048988"/>
    </source>
</evidence>
<dbReference type="OrthoDB" id="9810135at2"/>
<dbReference type="AlphaFoldDB" id="A0A1M5WWM7"/>
<evidence type="ECO:0000313" key="19">
    <source>
        <dbReference type="Proteomes" id="UP000184526"/>
    </source>
</evidence>
<dbReference type="STRING" id="1121306.SAMN02745196_01927"/>
<dbReference type="InterPro" id="IPR038726">
    <property type="entry name" value="PDDEXK_AddAB-type"/>
</dbReference>
<feature type="domain" description="UvrD-like helicase ATP-binding" evidence="16">
    <location>
        <begin position="4"/>
        <end position="488"/>
    </location>
</feature>
<feature type="domain" description="UvrD-like helicase C-terminal" evidence="17">
    <location>
        <begin position="528"/>
        <end position="813"/>
    </location>
</feature>
<dbReference type="Pfam" id="PF13361">
    <property type="entry name" value="UvrD_C"/>
    <property type="match status" value="1"/>
</dbReference>
<name>A0A1M5WWM7_9CLOT</name>
<dbReference type="GO" id="GO:0005524">
    <property type="term" value="F:ATP binding"/>
    <property type="evidence" value="ECO:0007669"/>
    <property type="project" value="UniProtKB-UniRule"/>
</dbReference>
<sequence length="1259" mass="146604">MADVKWTKEQKAAIDTHDCNLLVAAAAGSGKTAVLVERIIKLVMDNDKDIDIDKLLVVTFTNAAASEMRERIGEALAKEINKESTPRLQRQLALLNRASITTIHSFCLGVIKNNFHETDLDPGFRVGDETEMLFLKQEAIDEIFDEKYKEDEEKDASNSEFLKLVETYCDNRSDNNLMELVLELYGYSMSMPEPEKWLKESLSKMEVSNENLSGCNWINILKREIHNELSALKEESLKALELINEYEEFQKFYNIFVVEHGYIQGLMEALEKSWSEFTNALKGISFDRIPTIRKCENPDIKSQITSARDAIKKTLNGYVEEYKNFKEEECIDDIKYMTRIMKALVNLVLEFCKRYKEKKRLRGIIDFNDFEHYCLGILVCRDEEGNLIKDDNGVYAPSKVALELRKKYDEILIDEYQDSNMVQEVILTTISKVSENVPNIFMVGDVKQSIYRFRQAKPEIFLSKYNTYSSEENELYRKIMLFKNFRSRKEILDGVNYIFEEIMSEEVGELNYTEEEALNLGADYKTSEEVGATVGGPIELNIIDKSDEDIEVNIDDEELEERPTDVQIEARFVAKRIRDLIDNDENEFKVFDKHLKEYRRVQYKDIVILLRSTSNWSPVFLEELKNYEVPVYADTSTGYFETIEIQTIMSLLKIIDNPRQDISLIAVLKSPIGGFTAEELSEIRIEDKACSYYDALLLSKDNNIKVQEFLEKLNIWREKSVYTPIDELIWSLYTETGYYGFVGALNNGVQRQANLKVLFQRAKKYEETSYKGLFNFINFIDKLNRSSGDLGSAKILGENENVVRIMSIHKSKGLEFPVVFLCGTGKQFNLMDLRKKILLHHELGFGPDYINSEKRIAYPTLVKKAISKKIKLETLSEEMRILYVALTRPKEKLIITGAVKDIPKYCENYSDLVNNSINKIPELRTSKAKSYLDWIVPAVMRHVNGEELRNQCEKEFDHGFNKHPSLWKINLFKKIDILNEEIEDKEEEELISISKCIKEKLSTVQEEELESYNSFNKEVNKKLNFKYKYYKSSKLPTVLTVTEVKRLAMEQLENEFQEAEHRNKVVKKQNTIAKKPKFLSEYKGLNAAEKGTAIHEVMQYLDLNRVSTLEEIERQVEELYMKEFISLEQAKVINCKKIFNFFTSYLGKEMLNNKQGVYREKAFNMEIPSISIDNELDKELYEDEKIIIQGIIDCYIDNDEGITLLDYKTDKVKDGNIDKIAERYRVQLDYYAKAIEIIMNKRVTEKYLYLFDVEKEVKL</sequence>
<evidence type="ECO:0000256" key="2">
    <source>
        <dbReference type="ARBA" id="ARBA00022741"/>
    </source>
</evidence>
<dbReference type="GO" id="GO:0003690">
    <property type="term" value="F:double-stranded DNA binding"/>
    <property type="evidence" value="ECO:0007669"/>
    <property type="project" value="UniProtKB-UniRule"/>
</dbReference>
<comment type="similarity">
    <text evidence="13">Belongs to the helicase family. AddA subfamily.</text>
</comment>
<evidence type="ECO:0000256" key="4">
    <source>
        <dbReference type="ARBA" id="ARBA00022801"/>
    </source>
</evidence>
<feature type="coiled-coil region" evidence="15">
    <location>
        <begin position="1042"/>
        <end position="1069"/>
    </location>
</feature>
<evidence type="ECO:0000256" key="7">
    <source>
        <dbReference type="ARBA" id="ARBA00022840"/>
    </source>
</evidence>
<dbReference type="EMBL" id="FQXP01000006">
    <property type="protein sequence ID" value="SHH92009.1"/>
    <property type="molecule type" value="Genomic_DNA"/>
</dbReference>
<dbReference type="GO" id="GO:0000724">
    <property type="term" value="P:double-strand break repair via homologous recombination"/>
    <property type="evidence" value="ECO:0007669"/>
    <property type="project" value="UniProtKB-UniRule"/>
</dbReference>
<dbReference type="Gene3D" id="3.40.50.300">
    <property type="entry name" value="P-loop containing nucleotide triphosphate hydrolases"/>
    <property type="match status" value="4"/>
</dbReference>
<evidence type="ECO:0000259" key="16">
    <source>
        <dbReference type="PROSITE" id="PS51198"/>
    </source>
</evidence>
<dbReference type="SUPFAM" id="SSF52540">
    <property type="entry name" value="P-loop containing nucleoside triphosphate hydrolases"/>
    <property type="match status" value="1"/>
</dbReference>
<evidence type="ECO:0000256" key="5">
    <source>
        <dbReference type="ARBA" id="ARBA00022806"/>
    </source>
</evidence>
<keyword evidence="5 13" id="KW-0347">Helicase</keyword>
<keyword evidence="1 13" id="KW-0540">Nuclease</keyword>
<evidence type="ECO:0000256" key="13">
    <source>
        <dbReference type="HAMAP-Rule" id="MF_01451"/>
    </source>
</evidence>
<dbReference type="GO" id="GO:0005829">
    <property type="term" value="C:cytosol"/>
    <property type="evidence" value="ECO:0007669"/>
    <property type="project" value="TreeGrafter"/>
</dbReference>
<keyword evidence="15" id="KW-0175">Coiled coil</keyword>
<keyword evidence="4 13" id="KW-0378">Hydrolase</keyword>
<dbReference type="InterPro" id="IPR014016">
    <property type="entry name" value="UvrD-like_ATP-bd"/>
</dbReference>
<dbReference type="PANTHER" id="PTHR11070:SF48">
    <property type="entry name" value="ATP-DEPENDENT HELICASE_NUCLEASE SUBUNIT A"/>
    <property type="match status" value="1"/>
</dbReference>
<dbReference type="Gene3D" id="3.90.320.10">
    <property type="match status" value="1"/>
</dbReference>
<evidence type="ECO:0000256" key="1">
    <source>
        <dbReference type="ARBA" id="ARBA00022722"/>
    </source>
</evidence>
<evidence type="ECO:0000256" key="9">
    <source>
        <dbReference type="ARBA" id="ARBA00023204"/>
    </source>
</evidence>
<dbReference type="GO" id="GO:0016887">
    <property type="term" value="F:ATP hydrolysis activity"/>
    <property type="evidence" value="ECO:0007669"/>
    <property type="project" value="RHEA"/>
</dbReference>
<dbReference type="GO" id="GO:0033202">
    <property type="term" value="C:DNA helicase complex"/>
    <property type="evidence" value="ECO:0007669"/>
    <property type="project" value="TreeGrafter"/>
</dbReference>
<dbReference type="PROSITE" id="PS51198">
    <property type="entry name" value="UVRD_HELICASE_ATP_BIND"/>
    <property type="match status" value="1"/>
</dbReference>